<evidence type="ECO:0000259" key="10">
    <source>
        <dbReference type="Pfam" id="PF12894"/>
    </source>
</evidence>
<dbReference type="OrthoDB" id="1741719at2759"/>
<dbReference type="GO" id="GO:0000785">
    <property type="term" value="C:chromatin"/>
    <property type="evidence" value="ECO:0007669"/>
    <property type="project" value="TreeGrafter"/>
</dbReference>
<feature type="region of interest" description="Disordered" evidence="9">
    <location>
        <begin position="1"/>
        <end position="51"/>
    </location>
</feature>
<feature type="compositionally biased region" description="Polar residues" evidence="9">
    <location>
        <begin position="494"/>
        <end position="503"/>
    </location>
</feature>
<dbReference type="Pfam" id="PF09453">
    <property type="entry name" value="HIRA_B"/>
    <property type="match status" value="1"/>
</dbReference>
<comment type="similarity">
    <text evidence="2 8">Belongs to the WD repeat HIR1 family.</text>
</comment>
<dbReference type="InterPro" id="IPR036322">
    <property type="entry name" value="WD40_repeat_dom_sf"/>
</dbReference>
<dbReference type="GO" id="GO:0000417">
    <property type="term" value="C:HIR complex"/>
    <property type="evidence" value="ECO:0007669"/>
    <property type="project" value="TreeGrafter"/>
</dbReference>
<evidence type="ECO:0000256" key="8">
    <source>
        <dbReference type="RuleBase" id="RU364014"/>
    </source>
</evidence>
<organism evidence="12 13">
    <name type="scientific">Catenaria anguillulae PL171</name>
    <dbReference type="NCBI Taxonomy" id="765915"/>
    <lineage>
        <taxon>Eukaryota</taxon>
        <taxon>Fungi</taxon>
        <taxon>Fungi incertae sedis</taxon>
        <taxon>Blastocladiomycota</taxon>
        <taxon>Blastocladiomycetes</taxon>
        <taxon>Blastocladiales</taxon>
        <taxon>Catenariaceae</taxon>
        <taxon>Catenaria</taxon>
    </lineage>
</organism>
<dbReference type="GO" id="GO:0006351">
    <property type="term" value="P:DNA-templated transcription"/>
    <property type="evidence" value="ECO:0007669"/>
    <property type="project" value="InterPro"/>
</dbReference>
<keyword evidence="4 8" id="KW-0677">Repeat</keyword>
<feature type="repeat" description="WD" evidence="7">
    <location>
        <begin position="246"/>
        <end position="284"/>
    </location>
</feature>
<name>A0A1Y2HU21_9FUNG</name>
<dbReference type="PROSITE" id="PS50294">
    <property type="entry name" value="WD_REPEATS_REGION"/>
    <property type="match status" value="3"/>
</dbReference>
<evidence type="ECO:0000313" key="13">
    <source>
        <dbReference type="Proteomes" id="UP000193411"/>
    </source>
</evidence>
<keyword evidence="8" id="KW-0678">Repressor</keyword>
<evidence type="ECO:0000256" key="4">
    <source>
        <dbReference type="ARBA" id="ARBA00022737"/>
    </source>
</evidence>
<dbReference type="GO" id="GO:0031491">
    <property type="term" value="F:nucleosome binding"/>
    <property type="evidence" value="ECO:0007669"/>
    <property type="project" value="TreeGrafter"/>
</dbReference>
<feature type="domain" description="CAF1B/HIR1 beta-propeller" evidence="11">
    <location>
        <begin position="98"/>
        <end position="282"/>
    </location>
</feature>
<dbReference type="SUPFAM" id="SSF50978">
    <property type="entry name" value="WD40 repeat-like"/>
    <property type="match status" value="1"/>
</dbReference>
<dbReference type="InterPro" id="IPR019015">
    <property type="entry name" value="HIRA_B_motif"/>
</dbReference>
<gene>
    <name evidence="12" type="ORF">BCR44DRAFT_1429586</name>
</gene>
<dbReference type="GO" id="GO:0006338">
    <property type="term" value="P:chromatin remodeling"/>
    <property type="evidence" value="ECO:0007669"/>
    <property type="project" value="TreeGrafter"/>
</dbReference>
<comment type="function">
    <text evidence="8">Required for replication-independent chromatin assembly and for the periodic repression of histone gene transcription during the cell cycle.</text>
</comment>
<keyword evidence="8" id="KW-0804">Transcription</keyword>
<dbReference type="Pfam" id="PF12894">
    <property type="entry name" value="ANAPC4_WD40"/>
    <property type="match status" value="1"/>
</dbReference>
<keyword evidence="3 7" id="KW-0853">WD repeat</keyword>
<sequence>MHSPSKIELNEQMAPPPPPASGAAAAAAAVATDPSGASRPARAAKAKSHAPTESAISILAPNFVLHPSSLGLGASLAPPAPSSSTSAHVAAAAAAVTRTSIYSLDIHPDGTRLATGGNDHFIRLWSLGAITTPALHADPTHPKERYAAKRHDGGVMCVRWSNVSGELLASGADDGSLVIWSLIKNTPVTVPGLLSLAFAKKLPSMASDVIDLAWAHDNKYLAACSLDNAVVVFDGVSFERVARCLHASFVKGLAFDPVGTYLVSQSDDGTARVWNTSTWEADSTVTHPFFKDSGSAAVLVRRPSFAAAAMSGGMRSRRAWRVLPRARLTYPSKTMYLVGHSAPICVAKFAPVMVSLNGTANNKPSPVIALGSNDRKISVWLLSTQQACLVLDAAVESDITDLTWSPDGRVLLASSHEGRVVGVQMPDDLRVVGGPAVPKDVIEALLVKNGRRPDRARVVDQSQVGSSQLIGGMVGANGVGPASGSGSGGSSSPAMTPQRVTTTKDGRKRIQPMLVAAFAPLPGTQAPASASAMSRPGNGYASLTAPSRAAAGLLHDRDRDRAPRRPIGTGPTWSPPRFSSSHGPRHPTWPLRPLTLSDSGDGRSFSFTNHPTADTHVQVMVTQLASPVYLTASHAASGTPLISNLLLDAPVHAMYVHHAHVALVTCKATFMVLDLWLRKVVVRASLVDMVVGRQNQQEEEYEVSGGGIMVELEVDPRNPVGMPLVVVGENCVVKWDPGMDAFVGVEVE</sequence>
<dbReference type="Proteomes" id="UP000193411">
    <property type="component" value="Unassembled WGS sequence"/>
</dbReference>
<feature type="compositionally biased region" description="Gly residues" evidence="9">
    <location>
        <begin position="477"/>
        <end position="489"/>
    </location>
</feature>
<dbReference type="InterPro" id="IPR031120">
    <property type="entry name" value="HIR1-like"/>
</dbReference>
<dbReference type="PROSITE" id="PS50082">
    <property type="entry name" value="WD_REPEATS_2"/>
    <property type="match status" value="3"/>
</dbReference>
<evidence type="ECO:0000256" key="6">
    <source>
        <dbReference type="ARBA" id="ARBA00023242"/>
    </source>
</evidence>
<feature type="compositionally biased region" description="Low complexity" evidence="9">
    <location>
        <begin position="21"/>
        <end position="41"/>
    </location>
</feature>
<feature type="region of interest" description="Disordered" evidence="9">
    <location>
        <begin position="524"/>
        <end position="543"/>
    </location>
</feature>
<dbReference type="PANTHER" id="PTHR13831">
    <property type="entry name" value="MEMBER OF THE HIR1 FAMILY OF WD-REPEAT PROTEINS"/>
    <property type="match status" value="1"/>
</dbReference>
<dbReference type="Pfam" id="PF24105">
    <property type="entry name" value="Beta-prop_CAF1B_HIR1"/>
    <property type="match status" value="1"/>
</dbReference>
<dbReference type="STRING" id="765915.A0A1Y2HU21"/>
<dbReference type="InterPro" id="IPR001680">
    <property type="entry name" value="WD40_rpt"/>
</dbReference>
<evidence type="ECO:0000256" key="2">
    <source>
        <dbReference type="ARBA" id="ARBA00007306"/>
    </source>
</evidence>
<dbReference type="EMBL" id="MCFL01000010">
    <property type="protein sequence ID" value="ORZ38108.1"/>
    <property type="molecule type" value="Genomic_DNA"/>
</dbReference>
<dbReference type="AlphaFoldDB" id="A0A1Y2HU21"/>
<dbReference type="SMART" id="SM00320">
    <property type="entry name" value="WD40"/>
    <property type="match status" value="6"/>
</dbReference>
<reference evidence="12 13" key="1">
    <citation type="submission" date="2016-07" db="EMBL/GenBank/DDBJ databases">
        <title>Pervasive Adenine N6-methylation of Active Genes in Fungi.</title>
        <authorList>
            <consortium name="DOE Joint Genome Institute"/>
            <person name="Mondo S.J."/>
            <person name="Dannebaum R.O."/>
            <person name="Kuo R.C."/>
            <person name="Labutti K."/>
            <person name="Haridas S."/>
            <person name="Kuo A."/>
            <person name="Salamov A."/>
            <person name="Ahrendt S.R."/>
            <person name="Lipzen A."/>
            <person name="Sullivan W."/>
            <person name="Andreopoulos W.B."/>
            <person name="Clum A."/>
            <person name="Lindquist E."/>
            <person name="Daum C."/>
            <person name="Ramamoorthy G.K."/>
            <person name="Gryganskyi A."/>
            <person name="Culley D."/>
            <person name="Magnuson J.K."/>
            <person name="James T.Y."/>
            <person name="O'Malley M.A."/>
            <person name="Stajich J.E."/>
            <person name="Spatafora J.W."/>
            <person name="Visel A."/>
            <person name="Grigoriev I.V."/>
        </authorList>
    </citation>
    <scope>NUCLEOTIDE SEQUENCE [LARGE SCALE GENOMIC DNA]</scope>
    <source>
        <strain evidence="12 13">PL171</strain>
    </source>
</reference>
<evidence type="ECO:0000256" key="3">
    <source>
        <dbReference type="ARBA" id="ARBA00022574"/>
    </source>
</evidence>
<keyword evidence="8" id="KW-0805">Transcription regulation</keyword>
<dbReference type="InterPro" id="IPR024977">
    <property type="entry name" value="Apc4-like_WD40_dom"/>
</dbReference>
<evidence type="ECO:0000313" key="12">
    <source>
        <dbReference type="EMBL" id="ORZ38108.1"/>
    </source>
</evidence>
<dbReference type="PANTHER" id="PTHR13831:SF0">
    <property type="entry name" value="PROTEIN HIRA"/>
    <property type="match status" value="1"/>
</dbReference>
<feature type="repeat" description="WD" evidence="7">
    <location>
        <begin position="101"/>
        <end position="127"/>
    </location>
</feature>
<protein>
    <recommendedName>
        <fullName evidence="8">Protein HIR</fullName>
    </recommendedName>
</protein>
<dbReference type="GO" id="GO:0005634">
    <property type="term" value="C:nucleus"/>
    <property type="evidence" value="ECO:0007669"/>
    <property type="project" value="UniProtKB-SubCell"/>
</dbReference>
<evidence type="ECO:0000256" key="7">
    <source>
        <dbReference type="PROSITE-ProRule" id="PRU00221"/>
    </source>
</evidence>
<comment type="subcellular location">
    <subcellularLocation>
        <location evidence="1 8">Nucleus</location>
    </subcellularLocation>
</comment>
<dbReference type="InterPro" id="IPR055410">
    <property type="entry name" value="Beta-prop_CAF1B_HIR1"/>
</dbReference>
<proteinExistence type="inferred from homology"/>
<evidence type="ECO:0000256" key="9">
    <source>
        <dbReference type="SAM" id="MobiDB-lite"/>
    </source>
</evidence>
<evidence type="ECO:0000256" key="5">
    <source>
        <dbReference type="ARBA" id="ARBA00022853"/>
    </source>
</evidence>
<comment type="caution">
    <text evidence="12">The sequence shown here is derived from an EMBL/GenBank/DDBJ whole genome shotgun (WGS) entry which is preliminary data.</text>
</comment>
<accession>A0A1Y2HU21</accession>
<keyword evidence="5 8" id="KW-0156">Chromatin regulator</keyword>
<evidence type="ECO:0000259" key="11">
    <source>
        <dbReference type="Pfam" id="PF24105"/>
    </source>
</evidence>
<feature type="region of interest" description="Disordered" evidence="9">
    <location>
        <begin position="554"/>
        <end position="588"/>
    </location>
</feature>
<feature type="domain" description="Anaphase-promoting complex subunit 4-like WD40" evidence="10">
    <location>
        <begin position="367"/>
        <end position="420"/>
    </location>
</feature>
<keyword evidence="13" id="KW-1185">Reference proteome</keyword>
<evidence type="ECO:0000256" key="1">
    <source>
        <dbReference type="ARBA" id="ARBA00004123"/>
    </source>
</evidence>
<dbReference type="Gene3D" id="2.130.10.10">
    <property type="entry name" value="YVTN repeat-like/Quinoprotein amine dehydrogenase"/>
    <property type="match status" value="3"/>
</dbReference>
<feature type="region of interest" description="Disordered" evidence="9">
    <location>
        <begin position="477"/>
        <end position="507"/>
    </location>
</feature>
<dbReference type="InterPro" id="IPR015943">
    <property type="entry name" value="WD40/YVTN_repeat-like_dom_sf"/>
</dbReference>
<feature type="compositionally biased region" description="Basic and acidic residues" evidence="9">
    <location>
        <begin position="554"/>
        <end position="563"/>
    </location>
</feature>
<keyword evidence="6 8" id="KW-0539">Nucleus</keyword>
<feature type="repeat" description="WD" evidence="7">
    <location>
        <begin position="148"/>
        <end position="190"/>
    </location>
</feature>